<protein>
    <submittedName>
        <fullName evidence="1">Protein containing HAD superfamily hydrolase-like, type 3 domain protein</fullName>
        <ecNumber evidence="1">3.1.3.18</ecNumber>
    </submittedName>
</protein>
<dbReference type="PANTHER" id="PTHR10000:SF25">
    <property type="entry name" value="PHOSPHATASE YKRA-RELATED"/>
    <property type="match status" value="1"/>
</dbReference>
<accession>K1UHX9</accession>
<dbReference type="InterPro" id="IPR023214">
    <property type="entry name" value="HAD_sf"/>
</dbReference>
<keyword evidence="1" id="KW-0378">Hydrolase</keyword>
<comment type="caution">
    <text evidence="1">The sequence shown here is derived from an EMBL/GenBank/DDBJ whole genome shotgun (WGS) entry which is preliminary data.</text>
</comment>
<dbReference type="InterPro" id="IPR036412">
    <property type="entry name" value="HAD-like_sf"/>
</dbReference>
<dbReference type="Gene3D" id="3.40.50.1000">
    <property type="entry name" value="HAD superfamily/HAD-like"/>
    <property type="match status" value="1"/>
</dbReference>
<dbReference type="PANTHER" id="PTHR10000">
    <property type="entry name" value="PHOSPHOSERINE PHOSPHATASE"/>
    <property type="match status" value="1"/>
</dbReference>
<feature type="non-terminal residue" evidence="1">
    <location>
        <position position="1"/>
    </location>
</feature>
<dbReference type="GO" id="GO:0000287">
    <property type="term" value="F:magnesium ion binding"/>
    <property type="evidence" value="ECO:0007669"/>
    <property type="project" value="TreeGrafter"/>
</dbReference>
<dbReference type="GO" id="GO:0008967">
    <property type="term" value="F:phosphoglycolate phosphatase activity"/>
    <property type="evidence" value="ECO:0007669"/>
    <property type="project" value="UniProtKB-EC"/>
</dbReference>
<reference evidence="1" key="1">
    <citation type="journal article" date="2013" name="Environ. Microbiol.">
        <title>Microbiota from the distal guts of lean and obese adolescents exhibit partial functional redundancy besides clear differences in community structure.</title>
        <authorList>
            <person name="Ferrer M."/>
            <person name="Ruiz A."/>
            <person name="Lanza F."/>
            <person name="Haange S.B."/>
            <person name="Oberbach A."/>
            <person name="Till H."/>
            <person name="Bargiela R."/>
            <person name="Campoy C."/>
            <person name="Segura M.T."/>
            <person name="Richter M."/>
            <person name="von Bergen M."/>
            <person name="Seifert J."/>
            <person name="Suarez A."/>
        </authorList>
    </citation>
    <scope>NUCLEOTIDE SEQUENCE</scope>
</reference>
<name>K1UHX9_9ZZZZ</name>
<dbReference type="AlphaFoldDB" id="K1UHX9"/>
<dbReference type="SUPFAM" id="SSF56784">
    <property type="entry name" value="HAD-like"/>
    <property type="match status" value="1"/>
</dbReference>
<dbReference type="GO" id="GO:0005829">
    <property type="term" value="C:cytosol"/>
    <property type="evidence" value="ECO:0007669"/>
    <property type="project" value="TreeGrafter"/>
</dbReference>
<organism evidence="1">
    <name type="scientific">human gut metagenome</name>
    <dbReference type="NCBI Taxonomy" id="408170"/>
    <lineage>
        <taxon>unclassified sequences</taxon>
        <taxon>metagenomes</taxon>
        <taxon>organismal metagenomes</taxon>
    </lineage>
</organism>
<dbReference type="EMBL" id="AJWZ01002385">
    <property type="protein sequence ID" value="EKC71106.1"/>
    <property type="molecule type" value="Genomic_DNA"/>
</dbReference>
<sequence length="53" mass="5370">GDGGNDISMIRAAGMGIAMGGASEAVKSVADYITEAVDENGVRNALVRFGILE</sequence>
<evidence type="ECO:0000313" key="1">
    <source>
        <dbReference type="EMBL" id="EKC71106.1"/>
    </source>
</evidence>
<dbReference type="EC" id="3.1.3.18" evidence="1"/>
<gene>
    <name evidence="1" type="ORF">OBE_03563</name>
</gene>
<dbReference type="Pfam" id="PF08282">
    <property type="entry name" value="Hydrolase_3"/>
    <property type="match status" value="1"/>
</dbReference>
<proteinExistence type="predicted"/>